<sequence length="307" mass="35359">MLVGIPQGLLYWNYGDIIKSFLNELHIEFIESPRTNRNILDKGVNCCVDDACLPVKIFHGHVDWLKDKCDFIMAPRVMQLKKGEFICPKFCGITEMIKNSIDGLPPLPEEPLYALSEKQRHQWFLYIGELFGQKRKKIYEAYLKAMEENGRHILGFNEDNYEHKIALLGHPYNIYDTYCNMDVKKKFNKQGIGVITEDYVDSNLVDREVDRLFKKPFWTFARKNFGTAAVLYKQKQVDGFVYVSSFACGIDSVVIELVKEVIGTFPFMTLKIDEHTGEAGINTRIEAFSDMLKRRSANNGHKLSAFG</sequence>
<evidence type="ECO:0000313" key="3">
    <source>
        <dbReference type="Proteomes" id="UP000190080"/>
    </source>
</evidence>
<proteinExistence type="predicted"/>
<dbReference type="OrthoDB" id="9780120at2"/>
<dbReference type="Proteomes" id="UP000190080">
    <property type="component" value="Unassembled WGS sequence"/>
</dbReference>
<dbReference type="RefSeq" id="WP_079426371.1">
    <property type="nucleotide sequence ID" value="NZ_MZGV01000042.1"/>
</dbReference>
<dbReference type="EMBL" id="MZGV01000042">
    <property type="protein sequence ID" value="OPJ59584.1"/>
    <property type="molecule type" value="Genomic_DNA"/>
</dbReference>
<dbReference type="AlphaFoldDB" id="A0A1V4IIC4"/>
<feature type="domain" description="DUF2229" evidence="1">
    <location>
        <begin position="3"/>
        <end position="200"/>
    </location>
</feature>
<dbReference type="PANTHER" id="PTHR32329">
    <property type="entry name" value="BIFUNCTIONAL PROTEIN [INCLUDES 2-HYDROXYACYL-COA DEHYDRATASE (N-TER) AND ITS ACTIVATOR DOMAIN (C_TERM)-RELATED"/>
    <property type="match status" value="1"/>
</dbReference>
<accession>A0A1V4IIC4</accession>
<dbReference type="InterPro" id="IPR018709">
    <property type="entry name" value="CoA_activase_DUF2229"/>
</dbReference>
<dbReference type="InterPro" id="IPR051805">
    <property type="entry name" value="Dehydratase_Activator_Redct"/>
</dbReference>
<name>A0A1V4IIC4_9CLOT</name>
<dbReference type="STRING" id="1450648.CLORY_32310"/>
<protein>
    <submittedName>
        <fullName evidence="2">2-hydroxyglutaryl-CoA dehydratase, D-component</fullName>
    </submittedName>
</protein>
<evidence type="ECO:0000259" key="1">
    <source>
        <dbReference type="Pfam" id="PF09989"/>
    </source>
</evidence>
<organism evidence="2 3">
    <name type="scientific">Clostridium oryzae</name>
    <dbReference type="NCBI Taxonomy" id="1450648"/>
    <lineage>
        <taxon>Bacteria</taxon>
        <taxon>Bacillati</taxon>
        <taxon>Bacillota</taxon>
        <taxon>Clostridia</taxon>
        <taxon>Eubacteriales</taxon>
        <taxon>Clostridiaceae</taxon>
        <taxon>Clostridium</taxon>
    </lineage>
</organism>
<dbReference type="Pfam" id="PF09989">
    <property type="entry name" value="DUF2229"/>
    <property type="match status" value="1"/>
</dbReference>
<evidence type="ECO:0000313" key="2">
    <source>
        <dbReference type="EMBL" id="OPJ59584.1"/>
    </source>
</evidence>
<dbReference type="Gene3D" id="3.40.50.11900">
    <property type="match status" value="1"/>
</dbReference>
<comment type="caution">
    <text evidence="2">The sequence shown here is derived from an EMBL/GenBank/DDBJ whole genome shotgun (WGS) entry which is preliminary data.</text>
</comment>
<keyword evidence="3" id="KW-1185">Reference proteome</keyword>
<reference evidence="2 3" key="1">
    <citation type="submission" date="2017-03" db="EMBL/GenBank/DDBJ databases">
        <title>Genome sequence of Clostridium oryzae DSM 28571.</title>
        <authorList>
            <person name="Poehlein A."/>
            <person name="Daniel R."/>
        </authorList>
    </citation>
    <scope>NUCLEOTIDE SEQUENCE [LARGE SCALE GENOMIC DNA]</scope>
    <source>
        <strain evidence="2 3">DSM 28571</strain>
    </source>
</reference>
<gene>
    <name evidence="2" type="ORF">CLORY_32310</name>
</gene>
<dbReference type="PANTHER" id="PTHR32329:SF2">
    <property type="entry name" value="BIFUNCTIONAL PROTEIN [INCLUDES 2-HYDROXYACYL-COA DEHYDRATASE (N-TER) AND ITS ACTIVATOR DOMAIN (C_TERM)"/>
    <property type="match status" value="1"/>
</dbReference>